<dbReference type="PANTHER" id="PTHR43795:SF39">
    <property type="entry name" value="AMINOTRANSFERASE CLASS I_CLASSII DOMAIN-CONTAINING PROTEIN"/>
    <property type="match status" value="1"/>
</dbReference>
<protein>
    <submittedName>
        <fullName evidence="3">PLP-dependent transferase</fullName>
    </submittedName>
</protein>
<name>A0AAW0CSX3_9AGAR</name>
<dbReference type="Proteomes" id="UP001362999">
    <property type="component" value="Unassembled WGS sequence"/>
</dbReference>
<organism evidence="3 4">
    <name type="scientific">Favolaschia claudopus</name>
    <dbReference type="NCBI Taxonomy" id="2862362"/>
    <lineage>
        <taxon>Eukaryota</taxon>
        <taxon>Fungi</taxon>
        <taxon>Dikarya</taxon>
        <taxon>Basidiomycota</taxon>
        <taxon>Agaricomycotina</taxon>
        <taxon>Agaricomycetes</taxon>
        <taxon>Agaricomycetidae</taxon>
        <taxon>Agaricales</taxon>
        <taxon>Marasmiineae</taxon>
        <taxon>Mycenaceae</taxon>
        <taxon>Favolaschia</taxon>
    </lineage>
</organism>
<evidence type="ECO:0000313" key="4">
    <source>
        <dbReference type="Proteomes" id="UP001362999"/>
    </source>
</evidence>
<sequence>MSAPPPLSSRALRRQAIPPPHVYKPPPGPFYDSELSPNGVINLSTAENDLLSGRLIEYLSRPLAIYPPHLKYRNTLLTSELPTVEDLLPTYVNDHFHPLVQVTRENSVAGPGIGSLLAQLIWAIADEGAGVLLSSPFYDDYVRDIVHPSFATPVLANVPADVDSLSMEVFPYLEKSLHEHASPISGEDKHEIQVLLLCNPHNPLGQVVAREVVEGYALFAEKHNLHLVVDEVFGLSTFKSNYPPAVDAEFKSILSYDLAALGVNPARAHVLVGPTKDFGASGFKLGLLTSPSNPALISLIRPLFNATPISAASDLFFARLLADKPLVDSFLKENSLKLGQAYDFVAKWMEGHGLPFVRANAGVFVVVDLGPFIARMTGSADMSDQERLDRAVAAMLEEKVFLKPTTLMADPIPTRFRLIYAHPRPVMELALRRIEKAFGVREAPLLE</sequence>
<gene>
    <name evidence="3" type="ORF">R3P38DRAFT_2888310</name>
</gene>
<dbReference type="Gene3D" id="3.90.1150.10">
    <property type="entry name" value="Aspartate Aminotransferase, domain 1"/>
    <property type="match status" value="1"/>
</dbReference>
<dbReference type="Gene3D" id="3.40.640.10">
    <property type="entry name" value="Type I PLP-dependent aspartate aminotransferase-like (Major domain)"/>
    <property type="match status" value="1"/>
</dbReference>
<keyword evidence="3" id="KW-0808">Transferase</keyword>
<keyword evidence="1" id="KW-0663">Pyridoxal phosphate</keyword>
<evidence type="ECO:0000259" key="2">
    <source>
        <dbReference type="Pfam" id="PF00155"/>
    </source>
</evidence>
<proteinExistence type="predicted"/>
<evidence type="ECO:0000313" key="3">
    <source>
        <dbReference type="EMBL" id="KAK7042060.1"/>
    </source>
</evidence>
<dbReference type="GO" id="GO:0008483">
    <property type="term" value="F:transaminase activity"/>
    <property type="evidence" value="ECO:0007669"/>
    <property type="project" value="TreeGrafter"/>
</dbReference>
<feature type="domain" description="Aminotransferase class I/classII large" evidence="2">
    <location>
        <begin position="76"/>
        <end position="434"/>
    </location>
</feature>
<dbReference type="GO" id="GO:0030170">
    <property type="term" value="F:pyridoxal phosphate binding"/>
    <property type="evidence" value="ECO:0007669"/>
    <property type="project" value="InterPro"/>
</dbReference>
<reference evidence="3 4" key="1">
    <citation type="journal article" date="2024" name="J Genomics">
        <title>Draft genome sequencing and assembly of Favolaschia claudopus CIRM-BRFM 2984 isolated from oak limbs.</title>
        <authorList>
            <person name="Navarro D."/>
            <person name="Drula E."/>
            <person name="Chaduli D."/>
            <person name="Cazenave R."/>
            <person name="Ahrendt S."/>
            <person name="Wang J."/>
            <person name="Lipzen A."/>
            <person name="Daum C."/>
            <person name="Barry K."/>
            <person name="Grigoriev I.V."/>
            <person name="Favel A."/>
            <person name="Rosso M.N."/>
            <person name="Martin F."/>
        </authorList>
    </citation>
    <scope>NUCLEOTIDE SEQUENCE [LARGE SCALE GENOMIC DNA]</scope>
    <source>
        <strain evidence="3 4">CIRM-BRFM 2984</strain>
    </source>
</reference>
<comment type="caution">
    <text evidence="3">The sequence shown here is derived from an EMBL/GenBank/DDBJ whole genome shotgun (WGS) entry which is preliminary data.</text>
</comment>
<dbReference type="PANTHER" id="PTHR43795">
    <property type="entry name" value="BIFUNCTIONAL ASPARTATE AMINOTRANSFERASE AND GLUTAMATE/ASPARTATE-PREPHENATE AMINOTRANSFERASE-RELATED"/>
    <property type="match status" value="1"/>
</dbReference>
<evidence type="ECO:0000256" key="1">
    <source>
        <dbReference type="ARBA" id="ARBA00022898"/>
    </source>
</evidence>
<dbReference type="Pfam" id="PF00155">
    <property type="entry name" value="Aminotran_1_2"/>
    <property type="match status" value="1"/>
</dbReference>
<dbReference type="InterPro" id="IPR015424">
    <property type="entry name" value="PyrdxlP-dep_Trfase"/>
</dbReference>
<dbReference type="CDD" id="cd00609">
    <property type="entry name" value="AAT_like"/>
    <property type="match status" value="1"/>
</dbReference>
<dbReference type="PRINTS" id="PR00753">
    <property type="entry name" value="ACCSYNTHASE"/>
</dbReference>
<accession>A0AAW0CSX3</accession>
<dbReference type="SUPFAM" id="SSF53383">
    <property type="entry name" value="PLP-dependent transferases"/>
    <property type="match status" value="1"/>
</dbReference>
<dbReference type="EMBL" id="JAWWNJ010000013">
    <property type="protein sequence ID" value="KAK7042060.1"/>
    <property type="molecule type" value="Genomic_DNA"/>
</dbReference>
<dbReference type="GO" id="GO:0006520">
    <property type="term" value="P:amino acid metabolic process"/>
    <property type="evidence" value="ECO:0007669"/>
    <property type="project" value="TreeGrafter"/>
</dbReference>
<dbReference type="AlphaFoldDB" id="A0AAW0CSX3"/>
<keyword evidence="4" id="KW-1185">Reference proteome</keyword>
<dbReference type="InterPro" id="IPR015422">
    <property type="entry name" value="PyrdxlP-dep_Trfase_small"/>
</dbReference>
<dbReference type="InterPro" id="IPR004839">
    <property type="entry name" value="Aminotransferase_I/II_large"/>
</dbReference>
<dbReference type="InterPro" id="IPR015421">
    <property type="entry name" value="PyrdxlP-dep_Trfase_major"/>
</dbReference>
<dbReference type="InterPro" id="IPR050478">
    <property type="entry name" value="Ethylene_sulfur-biosynth"/>
</dbReference>